<keyword evidence="2" id="KW-0865">Zymogen</keyword>
<dbReference type="AlphaFoldDB" id="A0A3E4GNA9"/>
<proteinExistence type="predicted"/>
<evidence type="ECO:0000256" key="1">
    <source>
        <dbReference type="ARBA" id="ARBA00022793"/>
    </source>
</evidence>
<evidence type="ECO:0000313" key="6">
    <source>
        <dbReference type="Proteomes" id="UP000260655"/>
    </source>
</evidence>
<dbReference type="GO" id="GO:0004609">
    <property type="term" value="F:phosphatidylserine decarboxylase activity"/>
    <property type="evidence" value="ECO:0007669"/>
    <property type="project" value="InterPro"/>
</dbReference>
<name>A0A3E4GNA9_9FIRM</name>
<accession>A0A3E4GNA9</accession>
<dbReference type="EMBL" id="QSOV01000014">
    <property type="protein sequence ID" value="RGJ21875.1"/>
    <property type="molecule type" value="Genomic_DNA"/>
</dbReference>
<dbReference type="InterPro" id="IPR003817">
    <property type="entry name" value="PS_Dcarbxylase"/>
</dbReference>
<keyword evidence="3" id="KW-0456">Lyase</keyword>
<evidence type="ECO:0000256" key="2">
    <source>
        <dbReference type="ARBA" id="ARBA00023145"/>
    </source>
</evidence>
<evidence type="ECO:0000256" key="4">
    <source>
        <dbReference type="ARBA" id="ARBA00023317"/>
    </source>
</evidence>
<keyword evidence="4" id="KW-0670">Pyruvate</keyword>
<evidence type="ECO:0000313" key="5">
    <source>
        <dbReference type="EMBL" id="RGJ21875.1"/>
    </source>
</evidence>
<sequence length="298" mass="34187">MDREGHRIKKTTSQDKFLKFVYTHTATRVLMCPLLLPAVSRLGGKLLNTKVSAVFAGLFARTHGIDLNKYEKQKFDSYNDFFTRKIKAEERPVNREDTVLISPCDGKVSVYPIHENGRFFIKHTPYTTHSLIRDAKLARHYMGGWAVVIRLTVDDYHRYCYVADGEKTYQRRIPGIFHTVNPIANDICPIYKMNSREYCLVKNEKLGTVLMMEVGALMVGKIRNYKKERCQVKRGEEKGRFEFGGSTVVLLLEPDKVLPDSDLIRNTLQGAETIVKMGERIGGVVCLEKTAPYKELDW</sequence>
<organism evidence="5 6">
    <name type="scientific">Coprococcus comes</name>
    <dbReference type="NCBI Taxonomy" id="410072"/>
    <lineage>
        <taxon>Bacteria</taxon>
        <taxon>Bacillati</taxon>
        <taxon>Bacillota</taxon>
        <taxon>Clostridia</taxon>
        <taxon>Lachnospirales</taxon>
        <taxon>Lachnospiraceae</taxon>
        <taxon>Coprococcus</taxon>
    </lineage>
</organism>
<dbReference type="GO" id="GO:0006646">
    <property type="term" value="P:phosphatidylethanolamine biosynthetic process"/>
    <property type="evidence" value="ECO:0007669"/>
    <property type="project" value="TreeGrafter"/>
</dbReference>
<dbReference type="PANTHER" id="PTHR10067:SF6">
    <property type="entry name" value="PHOSPHATIDYLSERINE DECARBOXYLASE PROENZYME, MITOCHONDRIAL"/>
    <property type="match status" value="1"/>
</dbReference>
<comment type="caution">
    <text evidence="5">The sequence shown here is derived from an EMBL/GenBank/DDBJ whole genome shotgun (WGS) entry which is preliminary data.</text>
</comment>
<dbReference type="PANTHER" id="PTHR10067">
    <property type="entry name" value="PHOSPHATIDYLSERINE DECARBOXYLASE"/>
    <property type="match status" value="1"/>
</dbReference>
<dbReference type="Pfam" id="PF02666">
    <property type="entry name" value="PS_Dcarbxylase"/>
    <property type="match status" value="1"/>
</dbReference>
<protein>
    <submittedName>
        <fullName evidence="5">Phosphatidylserine decarboxylase</fullName>
    </submittedName>
</protein>
<keyword evidence="1" id="KW-0210">Decarboxylase</keyword>
<dbReference type="Proteomes" id="UP000260655">
    <property type="component" value="Unassembled WGS sequence"/>
</dbReference>
<evidence type="ECO:0000256" key="3">
    <source>
        <dbReference type="ARBA" id="ARBA00023239"/>
    </source>
</evidence>
<reference evidence="5 6" key="1">
    <citation type="submission" date="2018-08" db="EMBL/GenBank/DDBJ databases">
        <title>A genome reference for cultivated species of the human gut microbiota.</title>
        <authorList>
            <person name="Zou Y."/>
            <person name="Xue W."/>
            <person name="Luo G."/>
        </authorList>
    </citation>
    <scope>NUCLEOTIDE SEQUENCE [LARGE SCALE GENOMIC DNA]</scope>
    <source>
        <strain evidence="5 6">TM07-19</strain>
    </source>
</reference>
<gene>
    <name evidence="5" type="ORF">DXD67_12075</name>
</gene>